<feature type="compositionally biased region" description="Polar residues" evidence="6">
    <location>
        <begin position="278"/>
        <end position="287"/>
    </location>
</feature>
<feature type="transmembrane region" description="Helical" evidence="7">
    <location>
        <begin position="169"/>
        <end position="188"/>
    </location>
</feature>
<feature type="transmembrane region" description="Helical" evidence="7">
    <location>
        <begin position="97"/>
        <end position="118"/>
    </location>
</feature>
<dbReference type="AlphaFoldDB" id="A0A9P9BLH8"/>
<evidence type="ECO:0000256" key="4">
    <source>
        <dbReference type="ARBA" id="ARBA00023136"/>
    </source>
</evidence>
<feature type="transmembrane region" description="Helical" evidence="7">
    <location>
        <begin position="14"/>
        <end position="36"/>
    </location>
</feature>
<feature type="transmembrane region" description="Helical" evidence="7">
    <location>
        <begin position="204"/>
        <end position="226"/>
    </location>
</feature>
<keyword evidence="10" id="KW-1185">Reference proteome</keyword>
<reference evidence="9" key="1">
    <citation type="journal article" date="2021" name="Nat. Commun.">
        <title>Genetic determinants of endophytism in the Arabidopsis root mycobiome.</title>
        <authorList>
            <person name="Mesny F."/>
            <person name="Miyauchi S."/>
            <person name="Thiergart T."/>
            <person name="Pickel B."/>
            <person name="Atanasova L."/>
            <person name="Karlsson M."/>
            <person name="Huettel B."/>
            <person name="Barry K.W."/>
            <person name="Haridas S."/>
            <person name="Chen C."/>
            <person name="Bauer D."/>
            <person name="Andreopoulos W."/>
            <person name="Pangilinan J."/>
            <person name="LaButti K."/>
            <person name="Riley R."/>
            <person name="Lipzen A."/>
            <person name="Clum A."/>
            <person name="Drula E."/>
            <person name="Henrissat B."/>
            <person name="Kohler A."/>
            <person name="Grigoriev I.V."/>
            <person name="Martin F.M."/>
            <person name="Hacquard S."/>
        </authorList>
    </citation>
    <scope>NUCLEOTIDE SEQUENCE</scope>
    <source>
        <strain evidence="9">MPI-CAGE-CH-0230</strain>
    </source>
</reference>
<keyword evidence="4 7" id="KW-0472">Membrane</keyword>
<feature type="transmembrane region" description="Helical" evidence="7">
    <location>
        <begin position="48"/>
        <end position="69"/>
    </location>
</feature>
<keyword evidence="3 7" id="KW-1133">Transmembrane helix</keyword>
<dbReference type="GO" id="GO:0016020">
    <property type="term" value="C:membrane"/>
    <property type="evidence" value="ECO:0007669"/>
    <property type="project" value="UniProtKB-SubCell"/>
</dbReference>
<proteinExistence type="inferred from homology"/>
<evidence type="ECO:0000256" key="7">
    <source>
        <dbReference type="SAM" id="Phobius"/>
    </source>
</evidence>
<dbReference type="EMBL" id="JAGTJQ010000009">
    <property type="protein sequence ID" value="KAH7024927.1"/>
    <property type="molecule type" value="Genomic_DNA"/>
</dbReference>
<feature type="region of interest" description="Disordered" evidence="6">
    <location>
        <begin position="389"/>
        <end position="413"/>
    </location>
</feature>
<comment type="subcellular location">
    <subcellularLocation>
        <location evidence="1">Membrane</location>
        <topology evidence="1">Multi-pass membrane protein</topology>
    </subcellularLocation>
</comment>
<evidence type="ECO:0000313" key="10">
    <source>
        <dbReference type="Proteomes" id="UP000756346"/>
    </source>
</evidence>
<dbReference type="RefSeq" id="XP_046008475.1">
    <property type="nucleotide sequence ID" value="XM_046150557.1"/>
</dbReference>
<dbReference type="GeneID" id="70180103"/>
<feature type="domain" description="Rhodopsin" evidence="8">
    <location>
        <begin position="32"/>
        <end position="267"/>
    </location>
</feature>
<evidence type="ECO:0000256" key="1">
    <source>
        <dbReference type="ARBA" id="ARBA00004141"/>
    </source>
</evidence>
<name>A0A9P9BLH8_9PEZI</name>
<dbReference type="PANTHER" id="PTHR33048:SF129">
    <property type="entry name" value="INTEGRAL MEMBRANE PROTEIN-RELATED"/>
    <property type="match status" value="1"/>
</dbReference>
<dbReference type="Proteomes" id="UP000756346">
    <property type="component" value="Unassembled WGS sequence"/>
</dbReference>
<feature type="transmembrane region" description="Helical" evidence="7">
    <location>
        <begin position="125"/>
        <end position="147"/>
    </location>
</feature>
<evidence type="ECO:0000259" key="8">
    <source>
        <dbReference type="Pfam" id="PF20684"/>
    </source>
</evidence>
<sequence>MAAEAYDKPNRRPLIIGVTAPLLVMSITFVGIRFYGKGVLRKIIRADDWIILAASIFSIAVSAMPLIALKYDLGFRLVDADPANLVHMSKIVYANDLLYPTAVGLTKVSICFSYLHLFPSHGNKIFCYTMTGFVTLYSVLCLLLSLLECQPLEAVWDHSIEGRCLNADVTVYVGASLNSAIDLVVYLWPVRPLWKLQLPSQQRFGLVALFSVGLVVCVVGILRIYYLSQLMASADFLWNGVPIWVCSTLEVNLGIICACLTGVKPVMAILFPSIFGSSQKSHGNSRSYTQYGQRTGRGTTNAESFAFEQLSSAQRDQYSKRSPGDDKSEEFEVIAGKHAEDQPKNGVWVSISNQKGPDHRVPANAIGVSSEVTVNNEAVDIAAPRTVTVKPSDAGSEEWIFNEEDDPKTTRNK</sequence>
<feature type="region of interest" description="Disordered" evidence="6">
    <location>
        <begin position="278"/>
        <end position="297"/>
    </location>
</feature>
<evidence type="ECO:0000313" key="9">
    <source>
        <dbReference type="EMBL" id="KAH7024927.1"/>
    </source>
</evidence>
<evidence type="ECO:0000256" key="5">
    <source>
        <dbReference type="ARBA" id="ARBA00038359"/>
    </source>
</evidence>
<dbReference type="OrthoDB" id="444631at2759"/>
<keyword evidence="2 7" id="KW-0812">Transmembrane</keyword>
<dbReference type="Pfam" id="PF20684">
    <property type="entry name" value="Fung_rhodopsin"/>
    <property type="match status" value="1"/>
</dbReference>
<comment type="similarity">
    <text evidence="5">Belongs to the SAT4 family.</text>
</comment>
<dbReference type="InterPro" id="IPR049326">
    <property type="entry name" value="Rhodopsin_dom_fungi"/>
</dbReference>
<evidence type="ECO:0000256" key="2">
    <source>
        <dbReference type="ARBA" id="ARBA00022692"/>
    </source>
</evidence>
<comment type="caution">
    <text evidence="9">The sequence shown here is derived from an EMBL/GenBank/DDBJ whole genome shotgun (WGS) entry which is preliminary data.</text>
</comment>
<organism evidence="9 10">
    <name type="scientific">Microdochium trichocladiopsis</name>
    <dbReference type="NCBI Taxonomy" id="1682393"/>
    <lineage>
        <taxon>Eukaryota</taxon>
        <taxon>Fungi</taxon>
        <taxon>Dikarya</taxon>
        <taxon>Ascomycota</taxon>
        <taxon>Pezizomycotina</taxon>
        <taxon>Sordariomycetes</taxon>
        <taxon>Xylariomycetidae</taxon>
        <taxon>Xylariales</taxon>
        <taxon>Microdochiaceae</taxon>
        <taxon>Microdochium</taxon>
    </lineage>
</organism>
<gene>
    <name evidence="9" type="ORF">B0I36DRAFT_250614</name>
</gene>
<protein>
    <recommendedName>
        <fullName evidence="8">Rhodopsin domain-containing protein</fullName>
    </recommendedName>
</protein>
<feature type="compositionally biased region" description="Low complexity" evidence="6">
    <location>
        <begin position="288"/>
        <end position="297"/>
    </location>
</feature>
<evidence type="ECO:0000256" key="3">
    <source>
        <dbReference type="ARBA" id="ARBA00022989"/>
    </source>
</evidence>
<feature type="transmembrane region" description="Helical" evidence="7">
    <location>
        <begin position="241"/>
        <end position="263"/>
    </location>
</feature>
<accession>A0A9P9BLH8</accession>
<dbReference type="PANTHER" id="PTHR33048">
    <property type="entry name" value="PTH11-LIKE INTEGRAL MEMBRANE PROTEIN (AFU_ORTHOLOGUE AFUA_5G11245)"/>
    <property type="match status" value="1"/>
</dbReference>
<evidence type="ECO:0000256" key="6">
    <source>
        <dbReference type="SAM" id="MobiDB-lite"/>
    </source>
</evidence>
<dbReference type="InterPro" id="IPR052337">
    <property type="entry name" value="SAT4-like"/>
</dbReference>